<dbReference type="EMBL" id="MHNI01000012">
    <property type="protein sequence ID" value="OGZ42897.1"/>
    <property type="molecule type" value="Genomic_DNA"/>
</dbReference>
<comment type="function">
    <text evidence="5">Associates with the EF-Tu.GDP complex and induces the exchange of GDP to GTP. It remains bound to the aminoacyl-tRNA.EF-Tu.GTP complex up to the GTP hydrolysis stage on the ribosome.</text>
</comment>
<organism evidence="7 8">
    <name type="scientific">Candidatus Ryanbacteria bacterium RIFCSPHIGHO2_01_45_13</name>
    <dbReference type="NCBI Taxonomy" id="1802112"/>
    <lineage>
        <taxon>Bacteria</taxon>
        <taxon>Candidatus Ryaniibacteriota</taxon>
    </lineage>
</organism>
<protein>
    <recommendedName>
        <fullName evidence="2 5">Elongation factor Ts</fullName>
        <shortName evidence="5">EF-Ts</shortName>
    </recommendedName>
</protein>
<dbReference type="InterPro" id="IPR018101">
    <property type="entry name" value="Transl_elong_Ts_CS"/>
</dbReference>
<dbReference type="InterPro" id="IPR036402">
    <property type="entry name" value="EF-Ts_dimer_sf"/>
</dbReference>
<proteinExistence type="inferred from homology"/>
<dbReference type="PROSITE" id="PS01127">
    <property type="entry name" value="EF_TS_2"/>
    <property type="match status" value="1"/>
</dbReference>
<comment type="similarity">
    <text evidence="1 5">Belongs to the EF-Ts family.</text>
</comment>
<feature type="domain" description="Translation elongation factor EFTs/EF1B dimerisation" evidence="6">
    <location>
        <begin position="72"/>
        <end position="149"/>
    </location>
</feature>
<gene>
    <name evidence="5" type="primary">tsf</name>
    <name evidence="7" type="ORF">A2W41_02130</name>
</gene>
<dbReference type="AlphaFoldDB" id="A0A1G2FYH1"/>
<dbReference type="CDD" id="cd14275">
    <property type="entry name" value="UBA_EF-Ts"/>
    <property type="match status" value="1"/>
</dbReference>
<evidence type="ECO:0000256" key="4">
    <source>
        <dbReference type="ARBA" id="ARBA00022917"/>
    </source>
</evidence>
<dbReference type="SUPFAM" id="SSF46934">
    <property type="entry name" value="UBA-like"/>
    <property type="match status" value="1"/>
</dbReference>
<keyword evidence="4 5" id="KW-0648">Protein biosynthesis</keyword>
<dbReference type="InterPro" id="IPR009060">
    <property type="entry name" value="UBA-like_sf"/>
</dbReference>
<dbReference type="GO" id="GO:0003746">
    <property type="term" value="F:translation elongation factor activity"/>
    <property type="evidence" value="ECO:0007669"/>
    <property type="project" value="UniProtKB-UniRule"/>
</dbReference>
<comment type="caution">
    <text evidence="7">The sequence shown here is derived from an EMBL/GenBank/DDBJ whole genome shotgun (WGS) entry which is preliminary data.</text>
</comment>
<dbReference type="InterPro" id="IPR001816">
    <property type="entry name" value="Transl_elong_EFTs/EF1B"/>
</dbReference>
<evidence type="ECO:0000259" key="6">
    <source>
        <dbReference type="Pfam" id="PF00889"/>
    </source>
</evidence>
<dbReference type="InterPro" id="IPR014039">
    <property type="entry name" value="Transl_elong_EFTs/EF1B_dimer"/>
</dbReference>
<dbReference type="Gene3D" id="1.10.8.10">
    <property type="entry name" value="DNA helicase RuvA subunit, C-terminal domain"/>
    <property type="match status" value="1"/>
</dbReference>
<evidence type="ECO:0000256" key="5">
    <source>
        <dbReference type="HAMAP-Rule" id="MF_00050"/>
    </source>
</evidence>
<dbReference type="GO" id="GO:0005737">
    <property type="term" value="C:cytoplasm"/>
    <property type="evidence" value="ECO:0007669"/>
    <property type="project" value="UniProtKB-SubCell"/>
</dbReference>
<comment type="subcellular location">
    <subcellularLocation>
        <location evidence="5">Cytoplasm</location>
    </subcellularLocation>
</comment>
<evidence type="ECO:0000256" key="2">
    <source>
        <dbReference type="ARBA" id="ARBA00016956"/>
    </source>
</evidence>
<dbReference type="PANTHER" id="PTHR11741:SF0">
    <property type="entry name" value="ELONGATION FACTOR TS, MITOCHONDRIAL"/>
    <property type="match status" value="1"/>
</dbReference>
<dbReference type="PANTHER" id="PTHR11741">
    <property type="entry name" value="ELONGATION FACTOR TS"/>
    <property type="match status" value="1"/>
</dbReference>
<name>A0A1G2FYH1_9BACT</name>
<dbReference type="Gene3D" id="3.30.479.20">
    <property type="entry name" value="Elongation factor Ts, dimerisation domain"/>
    <property type="match status" value="1"/>
</dbReference>
<reference evidence="7 8" key="1">
    <citation type="journal article" date="2016" name="Nat. Commun.">
        <title>Thousands of microbial genomes shed light on interconnected biogeochemical processes in an aquifer system.</title>
        <authorList>
            <person name="Anantharaman K."/>
            <person name="Brown C.T."/>
            <person name="Hug L.A."/>
            <person name="Sharon I."/>
            <person name="Castelle C.J."/>
            <person name="Probst A.J."/>
            <person name="Thomas B.C."/>
            <person name="Singh A."/>
            <person name="Wilkins M.J."/>
            <person name="Karaoz U."/>
            <person name="Brodie E.L."/>
            <person name="Williams K.H."/>
            <person name="Hubbard S.S."/>
            <person name="Banfield J.F."/>
        </authorList>
    </citation>
    <scope>NUCLEOTIDE SEQUENCE [LARGE SCALE GENOMIC DNA]</scope>
</reference>
<dbReference type="Pfam" id="PF00889">
    <property type="entry name" value="EF_TS"/>
    <property type="match status" value="1"/>
</dbReference>
<keyword evidence="3 5" id="KW-0251">Elongation factor</keyword>
<keyword evidence="5" id="KW-0963">Cytoplasm</keyword>
<dbReference type="Proteomes" id="UP000176700">
    <property type="component" value="Unassembled WGS sequence"/>
</dbReference>
<evidence type="ECO:0000256" key="3">
    <source>
        <dbReference type="ARBA" id="ARBA00022768"/>
    </source>
</evidence>
<sequence>MDISTEQIKALREKTGVSVMLVRKALIEAGGDEKEAMKKLEKLESHLADKKAQRNASMGVVESYIHHDGRVGVLLALKCETDFVARNEEFKKEAHNIAMHIAAMDPADKEALLGEPYALDQSRTVSQVLAAITTKFGEHITIEKFVRYSIS</sequence>
<evidence type="ECO:0000313" key="7">
    <source>
        <dbReference type="EMBL" id="OGZ42897.1"/>
    </source>
</evidence>
<feature type="region of interest" description="Involved in Mg(2+) ion dislocation from EF-Tu" evidence="5">
    <location>
        <begin position="81"/>
        <end position="84"/>
    </location>
</feature>
<dbReference type="SUPFAM" id="SSF54713">
    <property type="entry name" value="Elongation factor Ts (EF-Ts), dimerisation domain"/>
    <property type="match status" value="1"/>
</dbReference>
<accession>A0A1G2FYH1</accession>
<dbReference type="HAMAP" id="MF_00050">
    <property type="entry name" value="EF_Ts"/>
    <property type="match status" value="1"/>
</dbReference>
<evidence type="ECO:0000256" key="1">
    <source>
        <dbReference type="ARBA" id="ARBA00005532"/>
    </source>
</evidence>
<evidence type="ECO:0000313" key="8">
    <source>
        <dbReference type="Proteomes" id="UP000176700"/>
    </source>
</evidence>